<evidence type="ECO:0000313" key="8">
    <source>
        <dbReference type="Proteomes" id="UP001611415"/>
    </source>
</evidence>
<feature type="domain" description="Carrier" evidence="6">
    <location>
        <begin position="5120"/>
        <end position="5195"/>
    </location>
</feature>
<dbReference type="CDD" id="cd19543">
    <property type="entry name" value="DCL_NRPS"/>
    <property type="match status" value="1"/>
</dbReference>
<dbReference type="SMART" id="SM00824">
    <property type="entry name" value="PKS_TE"/>
    <property type="match status" value="1"/>
</dbReference>
<organism evidence="7 8">
    <name type="scientific">Nocardia xishanensis</name>
    <dbReference type="NCBI Taxonomy" id="238964"/>
    <lineage>
        <taxon>Bacteria</taxon>
        <taxon>Bacillati</taxon>
        <taxon>Actinomycetota</taxon>
        <taxon>Actinomycetes</taxon>
        <taxon>Mycobacteriales</taxon>
        <taxon>Nocardiaceae</taxon>
        <taxon>Nocardia</taxon>
    </lineage>
</organism>
<keyword evidence="8" id="KW-1185">Reference proteome</keyword>
<dbReference type="SUPFAM" id="SSF47336">
    <property type="entry name" value="ACP-like"/>
    <property type="match status" value="4"/>
</dbReference>
<dbReference type="CDD" id="cd05930">
    <property type="entry name" value="A_NRPS"/>
    <property type="match status" value="2"/>
</dbReference>
<keyword evidence="3" id="KW-0597">Phosphoprotein</keyword>
<dbReference type="NCBIfam" id="TIGR01720">
    <property type="entry name" value="NRPS-para261"/>
    <property type="match status" value="2"/>
</dbReference>
<dbReference type="Gene3D" id="3.30.300.30">
    <property type="match status" value="4"/>
</dbReference>
<evidence type="ECO:0000256" key="3">
    <source>
        <dbReference type="ARBA" id="ARBA00022553"/>
    </source>
</evidence>
<dbReference type="Gene3D" id="3.40.50.12780">
    <property type="entry name" value="N-terminal domain of ligase-like"/>
    <property type="match status" value="1"/>
</dbReference>
<comment type="caution">
    <text evidence="7">The sequence shown here is derived from an EMBL/GenBank/DDBJ whole genome shotgun (WGS) entry which is preliminary data.</text>
</comment>
<dbReference type="NCBIfam" id="NF003417">
    <property type="entry name" value="PRK04813.1"/>
    <property type="match status" value="4"/>
</dbReference>
<proteinExistence type="predicted"/>
<dbReference type="Gene3D" id="3.30.559.10">
    <property type="entry name" value="Chloramphenicol acetyltransferase-like domain"/>
    <property type="match status" value="5"/>
</dbReference>
<dbReference type="Pfam" id="PF00550">
    <property type="entry name" value="PP-binding"/>
    <property type="match status" value="4"/>
</dbReference>
<dbReference type="InterPro" id="IPR020806">
    <property type="entry name" value="PKS_PP-bd"/>
</dbReference>
<dbReference type="PANTHER" id="PTHR45527:SF1">
    <property type="entry name" value="FATTY ACID SYNTHASE"/>
    <property type="match status" value="1"/>
</dbReference>
<dbReference type="SUPFAM" id="SSF52777">
    <property type="entry name" value="CoA-dependent acyltransferases"/>
    <property type="match status" value="12"/>
</dbReference>
<dbReference type="PROSITE" id="PS00012">
    <property type="entry name" value="PHOSPHOPANTETHEINE"/>
    <property type="match status" value="4"/>
</dbReference>
<dbReference type="InterPro" id="IPR020802">
    <property type="entry name" value="TesA-like"/>
</dbReference>
<dbReference type="SMART" id="SM00823">
    <property type="entry name" value="PKS_PP"/>
    <property type="match status" value="4"/>
</dbReference>
<dbReference type="InterPro" id="IPR029058">
    <property type="entry name" value="AB_hydrolase_fold"/>
</dbReference>
<dbReference type="InterPro" id="IPR000873">
    <property type="entry name" value="AMP-dep_synth/lig_dom"/>
</dbReference>
<dbReference type="InterPro" id="IPR006162">
    <property type="entry name" value="Ppantetheine_attach_site"/>
</dbReference>
<dbReference type="Pfam" id="PF00501">
    <property type="entry name" value="AMP-binding"/>
    <property type="match status" value="4"/>
</dbReference>
<dbReference type="PANTHER" id="PTHR45527">
    <property type="entry name" value="NONRIBOSOMAL PEPTIDE SYNTHETASE"/>
    <property type="match status" value="1"/>
</dbReference>
<protein>
    <submittedName>
        <fullName evidence="7">Amino acid adenylation domain-containing protein</fullName>
    </submittedName>
</protein>
<dbReference type="InterPro" id="IPR001242">
    <property type="entry name" value="Condensation_dom"/>
</dbReference>
<dbReference type="RefSeq" id="WP_397095306.1">
    <property type="nucleotide sequence ID" value="NZ_JBIRYO010000030.1"/>
</dbReference>
<dbReference type="Gene3D" id="3.40.50.1820">
    <property type="entry name" value="alpha/beta hydrolase"/>
    <property type="match status" value="1"/>
</dbReference>
<evidence type="ECO:0000256" key="2">
    <source>
        <dbReference type="ARBA" id="ARBA00022450"/>
    </source>
</evidence>
<dbReference type="Gene3D" id="2.30.38.10">
    <property type="entry name" value="Luciferase, Domain 3"/>
    <property type="match status" value="3"/>
</dbReference>
<evidence type="ECO:0000313" key="7">
    <source>
        <dbReference type="EMBL" id="MFI2477887.1"/>
    </source>
</evidence>
<dbReference type="InterPro" id="IPR036736">
    <property type="entry name" value="ACP-like_sf"/>
</dbReference>
<name>A0ABW7X9S7_9NOCA</name>
<dbReference type="PROSITE" id="PS00455">
    <property type="entry name" value="AMP_BINDING"/>
    <property type="match status" value="4"/>
</dbReference>
<dbReference type="EMBL" id="JBIRYO010000030">
    <property type="protein sequence ID" value="MFI2477887.1"/>
    <property type="molecule type" value="Genomic_DNA"/>
</dbReference>
<dbReference type="InterPro" id="IPR010071">
    <property type="entry name" value="AA_adenyl_dom"/>
</dbReference>
<dbReference type="InterPro" id="IPR001031">
    <property type="entry name" value="Thioesterase"/>
</dbReference>
<evidence type="ECO:0000256" key="5">
    <source>
        <dbReference type="ARBA" id="ARBA00023194"/>
    </source>
</evidence>
<keyword evidence="4" id="KW-0677">Repeat</keyword>
<keyword evidence="5" id="KW-0045">Antibiotic biosynthesis</keyword>
<dbReference type="InterPro" id="IPR042099">
    <property type="entry name" value="ANL_N_sf"/>
</dbReference>
<dbReference type="PROSITE" id="PS50075">
    <property type="entry name" value="CARRIER"/>
    <property type="match status" value="4"/>
</dbReference>
<dbReference type="Pfam" id="PF13193">
    <property type="entry name" value="AMP-binding_C"/>
    <property type="match status" value="4"/>
</dbReference>
<dbReference type="NCBIfam" id="TIGR01733">
    <property type="entry name" value="AA-adenyl-dom"/>
    <property type="match status" value="4"/>
</dbReference>
<dbReference type="InterPro" id="IPR045851">
    <property type="entry name" value="AMP-bd_C_sf"/>
</dbReference>
<gene>
    <name evidence="7" type="ORF">ACH49W_31375</name>
</gene>
<dbReference type="CDD" id="cd19540">
    <property type="entry name" value="LCL_NRPS-like"/>
    <property type="match status" value="1"/>
</dbReference>
<dbReference type="InterPro" id="IPR025110">
    <property type="entry name" value="AMP-bd_C"/>
</dbReference>
<feature type="domain" description="Carrier" evidence="6">
    <location>
        <begin position="530"/>
        <end position="604"/>
    </location>
</feature>
<comment type="cofactor">
    <cofactor evidence="1">
        <name>pantetheine 4'-phosphate</name>
        <dbReference type="ChEBI" id="CHEBI:47942"/>
    </cofactor>
</comment>
<dbReference type="Pfam" id="PF00668">
    <property type="entry name" value="Condensation"/>
    <property type="match status" value="6"/>
</dbReference>
<dbReference type="Gene3D" id="3.30.559.30">
    <property type="entry name" value="Nonribosomal peptide synthetase, condensation domain"/>
    <property type="match status" value="7"/>
</dbReference>
<dbReference type="Proteomes" id="UP001611415">
    <property type="component" value="Unassembled WGS sequence"/>
</dbReference>
<dbReference type="SUPFAM" id="SSF56801">
    <property type="entry name" value="Acetyl-CoA synthetase-like"/>
    <property type="match status" value="4"/>
</dbReference>
<dbReference type="InterPro" id="IPR020845">
    <property type="entry name" value="AMP-binding_CS"/>
</dbReference>
<keyword evidence="2" id="KW-0596">Phosphopantetheine</keyword>
<evidence type="ECO:0000256" key="4">
    <source>
        <dbReference type="ARBA" id="ARBA00022737"/>
    </source>
</evidence>
<feature type="domain" description="Carrier" evidence="6">
    <location>
        <begin position="2306"/>
        <end position="2380"/>
    </location>
</feature>
<evidence type="ECO:0000259" key="6">
    <source>
        <dbReference type="PROSITE" id="PS50075"/>
    </source>
</evidence>
<sequence>MDGVRRAVRGRIRRRPSNPLFVQLLTAAVESAADSIAISYDSTGEPGDRRELTYTELDQASSRLARDLIDRGVGPGDVVAVGFTRSIESVLAVWAIAKTGAAYVPVDPALPAERIAYLVADSRAVLGLTATTHRPLLGDGVEWLELDDPRHRERIAARAAHPISYVDRVRVLTEQHPAYVIYTSGSTGRPKGVVVTHAGLASLVTAVRERYAVDAAARVLHVCSPNFDVSVLELLLAFGAGATLVVSPPTVFGGADLADLLRRERVTHLLITPAALESVDPAGLDALRVVVVAGDAFGPALVERWAVPGRSFYNGYGPTEATILATGSTELEPGHPITIGAALPGVGAVVLDARLRPVPPEVTGELYLSGPALAQGYLGRAALTAERFVASPFGGEAGARMYRTGDLVRRTADGDFEYLGRTDFQVKIRGFRIELGEIDAALTAHPDVDYAATLGKVAPSGATVLVTYVLAREGVSLDTGELARFAGASLPGHMVPSAFVALDAIPLTANGKLDRQALPEPVFEAAVSRAPQGEVESRIAELFAQVLGVRRVGAEDSFFAAGGDSILSIQLVSRARAAGISFTPQDVFEHRTVAGLARVAVIGAESAPKLAELPGGGVGEIPLTPVLAAYLAGGRSFGRFTQHMVLALPERIDRAGLAATLAAVLDHHDILRAQLRSVDGQWRLRTLPVGAVDADALITRVDVPAGLGLEELCETASAAMDSALDTLDPAAARMIACAWLSRPDGRDALIVAAHHYVIDGVSWRILIADLVAAWAQRDGGHRITLPAVGTSFRRWAHGLVEAAADRTGELSYWQRTLAVADPPLGARALDPARDTSDTVRRLTIAVPADVTHAVLTELPTMYRAGVNDGLLAALALATRAWRAKRGVDAAATRVRLEGHGREEATVAGADLTRTVGWFTTMYPVALDLSGIDPEAACHGGEATAALLKAVKEQLLTVPDKGIGFGMLRYLNPDTAAELEGALGQIGFNYLGKISTGDVPEALAGGSWLPTDDWGAPDAAQDAAMPAAAVVDINALVTDTDAGAQLTASFAYASEILDADAVRELAERWVAALTVLAGHLRDSSAGGLTPADVPLVRVTQAELDIWRAERPGLVDVLPLSPLQLGLLFLTQMSATADPYLLQLAVELSGDIDLDRLRRAAQAVLDRHPILRSAFGSSAAGDPVQFVCERLEVPWRVVDTPDTDPAAFFAAEQRLGFDPAVAPLVRFTVYRGAFGRTHLVLTAHHILLDGWSMPLLMKDLLISYAADGISSPLPGMRPYRDYLAWLAHYDRDAALRTWSRALEGLTPTRLAAVVAPPVHTAGGYGVCAADLSRDETAALSAFAAAAEVTVNTVVQAAWGLVLAACAGRDDVVFGAVVSGRPPQLDGVDDMVGLFANTVPVRVRFDAGDSLRQLLTRIQSEQVSLLDGHHVGLADIQRAAGAGELFDSLLAYESYPVDADGLRQAYGTIDGLEIVDLQAVNFTHYPVAVQVDMGAELRVQVQHRRDTITDATARAITDRLRALIGQFVAAPERTAAETLALLDDRNDLIAQTRYWRDALAGLPDELNLPVDRPRSAASVTADGHIDFEIDADLHRRLQQLARTADATVFTVVHAAFAVLLARLSGADDIAIGTPVSGGSGNIVVLRTRVPGGLPFDDLLARAKDVALQAFSRSDLPFDGLAALLDRPTERLPLVRTMISAGEPAPFAVEPAGAAPSSEQDLSLHIREHSTGIAANFTFSQALFDQNTVQVLAERFLRLLAAAVHRPEIPVGDLPLLDTEEQALLTRVADDEVMATGLLPDLLTRGVALGRDRVAVRDRNRSIGYGELDERTSRLARVLIHRGVGPERSVAVALPRSADLVAAVLAVAKAGGAHVPIDPVHPVERMRHMVSDSGAVLGITSAEYADRLPGDVDWLVLDDPATERECAAQSPAPVTDADRLAPLRMRHPAYVIYTSGSTGVPKGVTVTHAGLGGIVAETVKQYRLEPHHRFLQICSPCFDPSVLEWLCAFSVGARLVVVPPGVAGGAELGDLLRDEAVTHTIITPAVLGTVDPAGLDALAVVAVGGDVTTPELLAKWQPGRRYLNAYGPTEATIVSSFAELSAGQRITIGAPVRGMSALVLDARLNPVPPGVAGELYLAGGALARGYRNRAGLTAERFLPNPWGGPGARMYRTGDVVRLRPASARVDAGSRSAPWDLDYVGRADTQVKVRGFRIELGEIDAVLAGHGDVDFAVTIGRTMASGSTALVSYVLAAPGRTVDPALLTEHAAKILPSHMVPSAIVVLDELPLTTNGKLDRKALPEPVFEAAPARAPLGPIESRLAELFAQVLGVPSVGVNDSFFAVGGDSIMSIQLVSRAKTAGIVFTARDVFEHKTVAGLARVATVGADAPQTVLAELPGGGIGEVPLTPVLAEFLTTGSCDRFAQTMVLALPDGIDRAGLVETIAAVLDRHEVLRSRVWQDDGRWRFETLTRDTVDAGALVTEIDATAVADSELTRTGSAAMASALAALDPAAARMIAFAWVRRTGARDALAVAAHHYVIDGVSWRILIPDLVLAWAQRAAGQRIELPAVGTSFRRWAHGLTEAAAGRAGEADYWQRVLATPDPLLGARTVDCAIDTEPTMRSITVRVPVEVTEAMLTTLPALYRGGVNDGLLAALALAVRAWRARRGVDAPTTRIRLEGHGREETVVPGADLTRTLGWFTSVYPVAIDLSGIDTARALADGAVLAAVLKTVKEQLIAVPDKGIGFGMLRHLDPGTAGRLTGDIGQIGFNYLGRASAGGAADQTDGSWLPTADLGEIEIEYDPALPAGAVIDINAIVADTATGPLMEASFRYVSGILDEAAVRELADDWTAALAAVAEHVRHPAAGGLTPSDVPLVRVSQDELDRWRRTYPGLSDVLPLSPLQSSLLVLIELLAGSVDAYIIQLAAELTGELDTNRLRGAAQTILDRHANLRSAFVATADGTPVQLVVDGIEMPWRMVDGVADADLPGLLAAEQRTEFDPAVAPLLRFTLYTTDSGRNHLVLTGHHILLDGWSMPLLMKELLVLYATGGDASPLPRVRPYRDYLRWLSQQDRAAAERAWSEMLAGATATMLAPELTWPAASGDGFGLCEFELSTAQTAELTAYAAAAEVTANTVMQAAWGLVVAAGTGRDDVVFGATISGRPAQLDGIGEMIGLFVDAIPVRVRFDQDTTIRSLIDGVQAEQVSLLDHHHLGLGAIQRVAGQGELFDTMLVFESYPVDVEGLRQASGALDGVRVDGLSGADYTHYPITVLVFLGSRTLVQLKYRRDVVADTTAQAVADRLRRVLGDLVDAPERRAAETALLLDVESDDAITRSRYWRTALAGLPELELPASGPRTAPGANDRGRVHFSVPDETHRGLRLLADAEGVTWSAVVRTALAVLLTRLSGVDDVAIGSPVRDGRCAEVVLRAKVDRRARFVDLLPDAHRVELEGFAHSGIPFDELVDLLGVRQSQARHPLFQVALSFHGPAEAVGDLAISLTDGLAGLSGEMCYARARFGDFEADAFAQRFVRMLTALAERPDLPVGDLPMLAADEYERLTRMGGGCPAAIGTLPDLLVRGVRFGRDRIAVRDAGRAYTYGELDESSSRLARVLIERGVAPETVVALAIRRSYEMVVAVWAVAKTGGAYLPVDPTYPAERVHYMVADSGAAMGITVAEEIAGLSGGVDWLVLDDPALLARCAAKSAAAVADADRRAPLCMSHPAYVIYTSGSTGLPKGVAVTHAGLGGLVGHTVDMLGLAPEHRMLHVCSPSFDQSVEELSSAFYSGATLVIAPPDTVGGAELHELLRAERVTHTIITPTLLGTVDPVGLDDLAVVSAGGEATTPELVARWQPGRRFINGYGPTEVTIGATYTTLAAGQRITIGRPVPGVGAMVLDERLHPVPAGVAGELYLAGPALARGYHGRAGATAERFVAHPWLSGERMYRTGDLVRWVPATEAGGWELECLGRTDFQVKIRGFRIELGEIDAVLAGYPGVEYSVTIGRENASGATVLVSYVTGRDLDADRLTGWAARTLPSHMVPAAVVVLDEVPRTAVGKLDRNALPEPEFAVRAYREPATVLERTVASVFAEVLGVDRIGADDDFFQLGGNSLLATRVTARLGAAVDARVPVRLLFAAPTVAGCAREVAKLTGAGGRPVLVAGRRPERIPLSPAQQRMWFLNRFDTGSAAYNIPVAIRLNGELDIDALRWAFTDLVARHEILRTVYPQRQDGPVQVVLPPEHPDAPTLRVRPVADVETAVAELLSTVFDVTVEVPVRAVLFQAGDREFVLAMVVHHISGDGYSGGPLTRDLAAAYAARALGQAPQWAPLAVQYADYALWQRALLGREDEPGSPAAEQIAYWRQALADLPDQLELPRDRPRPAVQSFAGGQVPLRIEPETHAALAELARARGATLFMVVHTALAVLLARLSGTDDIAIGTPVAGRGEAALDDLIGMFVNTLVFRTRVDPDASFTELLERQRDTDLQAFAHADVPFERLVEVLNPARSTARHPLFQVGLSFQNLAEVRMELPGLTVAAWETDRRLSQFDLHVIVADGYDEQGAPTGIGGFFTYAADLFDESTVRGFADRFVRLLDAVVADATAPVGAIDLLAAAERSRILTSWNDTAHSVDTAATLPSLLDAAVAAAPGAVALITADGSRSSYAELDARVNRLARHLISLGVGPESRVALAIRRSVDLVVAMYAVSKAGGAYVPVDPDQPARRSEYILATAAPICVLTDADADFATSVAPVVRLDRVDLSATDASMITDADRVAPLRADHAAYVIFTSGSTGRPKGVAVSHGAIVNQLRWKAAEFGLTADDAVLLKTASTFDLSVWEFWSAATCGGRLVIAAPDGHRDPAHLNGLMAREGVTTLHTVPSMLDALLTGRLPASVRRVLAIGETLPAALARRFAAAAPEAALFNVYGPTEAAVSITSHAVRPVDEAAVPIGAPVWNSQVYVLDSRLRPVPVGVPGELYVAGAQLARGYFGRVDLTAERFVANPFEPGARMYRTGDLVAWNAMGELEYRGRTDFQVKIRGFRIELGEIDAVLTEHADVDFAVTVGRENPAGATVLVSYVVAVPGRDIDADRLTEWAARVLPAHMVPTAIVVLDDVPLTSVGKLDRAALPAPEFAARAYRAPSTALETTVCEAFAAVLCRDRIGLDDNFFELGGNSLIATALTARLGEALGTTVPVMWVFTAPTPAGFVAELRAGDADGAAFDVLLPLRASGTAEPLFCVHPIGGIAWSFAGLAAHLDADRPLYGLQSPALSSADSLPDSIEDWARLYVEQIRAVQPEGPYHLLGWSLGGVLAHAMAVQLRDEGERVALLGMLDSHLRTDSDRSVAVPLPELLGGLLGDRAVEFDLDDTVDLPGLAERLSALPEPFASFGTARIERVVDSAGVSAALAAAYRPRPFDGDLVYFTAAQDDPTGSDGASTWTAAITGAVHNHAVDATHWRMTADTALRRIADALRAWL</sequence>
<reference evidence="7 8" key="1">
    <citation type="submission" date="2024-10" db="EMBL/GenBank/DDBJ databases">
        <title>The Natural Products Discovery Center: Release of the First 8490 Sequenced Strains for Exploring Actinobacteria Biosynthetic Diversity.</title>
        <authorList>
            <person name="Kalkreuter E."/>
            <person name="Kautsar S.A."/>
            <person name="Yang D."/>
            <person name="Bader C.D."/>
            <person name="Teijaro C.N."/>
            <person name="Fluegel L."/>
            <person name="Davis C.M."/>
            <person name="Simpson J.R."/>
            <person name="Lauterbach L."/>
            <person name="Steele A.D."/>
            <person name="Gui C."/>
            <person name="Meng S."/>
            <person name="Li G."/>
            <person name="Viehrig K."/>
            <person name="Ye F."/>
            <person name="Su P."/>
            <person name="Kiefer A.F."/>
            <person name="Nichols A."/>
            <person name="Cepeda A.J."/>
            <person name="Yan W."/>
            <person name="Fan B."/>
            <person name="Jiang Y."/>
            <person name="Adhikari A."/>
            <person name="Zheng C.-J."/>
            <person name="Schuster L."/>
            <person name="Cowan T.M."/>
            <person name="Smanski M.J."/>
            <person name="Chevrette M.G."/>
            <person name="De Carvalho L.P.S."/>
            <person name="Shen B."/>
        </authorList>
    </citation>
    <scope>NUCLEOTIDE SEQUENCE [LARGE SCALE GENOMIC DNA]</scope>
    <source>
        <strain evidence="7 8">NPDC019275</strain>
    </source>
</reference>
<dbReference type="SUPFAM" id="SSF53474">
    <property type="entry name" value="alpha/beta-Hydrolases"/>
    <property type="match status" value="1"/>
</dbReference>
<dbReference type="Gene3D" id="1.10.1200.10">
    <property type="entry name" value="ACP-like"/>
    <property type="match status" value="3"/>
</dbReference>
<dbReference type="Gene3D" id="3.40.50.980">
    <property type="match status" value="6"/>
</dbReference>
<dbReference type="InterPro" id="IPR023213">
    <property type="entry name" value="CAT-like_dom_sf"/>
</dbReference>
<feature type="domain" description="Carrier" evidence="6">
    <location>
        <begin position="4062"/>
        <end position="4137"/>
    </location>
</feature>
<accession>A0ABW7X9S7</accession>
<dbReference type="InterPro" id="IPR009081">
    <property type="entry name" value="PP-bd_ACP"/>
</dbReference>
<dbReference type="Pfam" id="PF00975">
    <property type="entry name" value="Thioesterase"/>
    <property type="match status" value="1"/>
</dbReference>
<dbReference type="InterPro" id="IPR010060">
    <property type="entry name" value="NRPS_synth"/>
</dbReference>
<evidence type="ECO:0000256" key="1">
    <source>
        <dbReference type="ARBA" id="ARBA00001957"/>
    </source>
</evidence>